<evidence type="ECO:0000259" key="1">
    <source>
        <dbReference type="Pfam" id="PF00144"/>
    </source>
</evidence>
<name>A0A0F0HD95_LENAE</name>
<gene>
    <name evidence="2" type="ORF">UK23_06315</name>
</gene>
<dbReference type="AlphaFoldDB" id="A0A0F0HD95"/>
<evidence type="ECO:0000313" key="2">
    <source>
        <dbReference type="EMBL" id="KJK51608.1"/>
    </source>
</evidence>
<dbReference type="PANTHER" id="PTHR43283">
    <property type="entry name" value="BETA-LACTAMASE-RELATED"/>
    <property type="match status" value="1"/>
</dbReference>
<proteinExistence type="predicted"/>
<comment type="caution">
    <text evidence="2">The sequence shown here is derived from an EMBL/GenBank/DDBJ whole genome shotgun (WGS) entry which is preliminary data.</text>
</comment>
<dbReference type="PANTHER" id="PTHR43283:SF3">
    <property type="entry name" value="BETA-LACTAMASE FAMILY PROTEIN (AFU_ORTHOLOGUE AFUA_5G07500)"/>
    <property type="match status" value="1"/>
</dbReference>
<dbReference type="EMBL" id="JYJG01000030">
    <property type="protein sequence ID" value="KJK51608.1"/>
    <property type="molecule type" value="Genomic_DNA"/>
</dbReference>
<dbReference type="SUPFAM" id="SSF56601">
    <property type="entry name" value="beta-lactamase/transpeptidase-like"/>
    <property type="match status" value="1"/>
</dbReference>
<evidence type="ECO:0000313" key="3">
    <source>
        <dbReference type="Proteomes" id="UP000033393"/>
    </source>
</evidence>
<dbReference type="InterPro" id="IPR050789">
    <property type="entry name" value="Diverse_Enzym_Activities"/>
</dbReference>
<sequence length="403" mass="43516">MTDPDLLGFDPVRLGRVREVLTAHVGQGLTPGGVFAVHRRGRLACLESFGRRDPARPEPMTIDSIFRIGSMTKQFTAMATLALVEQGRLLLSDSISAFLPEFENVTVTADPVNADSPDVPTCAPIRPPTVRDLLIQTSGIVGGYKGSPGVLRAYRARGVRGFDHQSAALTATTQQLVERLATVPLAHQPGTVWEYGLSYDVLGRLLEVASGQGLDELVGDLVLGPLGMTSTGFWVPGSDADRVAQPDRTLAPDQELLTLTSRPAFLSGGSGCYSTITDYLNLLLCVAGRGVAVDGTRVLSPRFADLMLADHLGDLAESGPDYIPGTGYTFGLGLAVRRPVAGHAPGTPGDYWWLGRGSTVFFVDPAEDLIAVLLMQSSWQVRWWQARRYHELFRDLVYQAIVD</sequence>
<dbReference type="InterPro" id="IPR001466">
    <property type="entry name" value="Beta-lactam-related"/>
</dbReference>
<feature type="domain" description="Beta-lactamase-related" evidence="1">
    <location>
        <begin position="18"/>
        <end position="377"/>
    </location>
</feature>
<dbReference type="Gene3D" id="3.40.710.10">
    <property type="entry name" value="DD-peptidase/beta-lactamase superfamily"/>
    <property type="match status" value="1"/>
</dbReference>
<reference evidence="2 3" key="1">
    <citation type="submission" date="2015-02" db="EMBL/GenBank/DDBJ databases">
        <authorList>
            <person name="Ju K.-S."/>
            <person name="Doroghazi J.R."/>
            <person name="Metcalf W."/>
        </authorList>
    </citation>
    <scope>NUCLEOTIDE SEQUENCE [LARGE SCALE GENOMIC DNA]</scope>
    <source>
        <strain evidence="2 3">NRRL B-16140</strain>
    </source>
</reference>
<dbReference type="Proteomes" id="UP000033393">
    <property type="component" value="Unassembled WGS sequence"/>
</dbReference>
<accession>A0A0F0HD95</accession>
<protein>
    <recommendedName>
        <fullName evidence="1">Beta-lactamase-related domain-containing protein</fullName>
    </recommendedName>
</protein>
<dbReference type="PATRIC" id="fig|68170.10.peg.6563"/>
<organism evidence="2 3">
    <name type="scientific">Lentzea aerocolonigenes</name>
    <name type="common">Lechevalieria aerocolonigenes</name>
    <name type="synonym">Saccharothrix aerocolonigenes</name>
    <dbReference type="NCBI Taxonomy" id="68170"/>
    <lineage>
        <taxon>Bacteria</taxon>
        <taxon>Bacillati</taxon>
        <taxon>Actinomycetota</taxon>
        <taxon>Actinomycetes</taxon>
        <taxon>Pseudonocardiales</taxon>
        <taxon>Pseudonocardiaceae</taxon>
        <taxon>Lentzea</taxon>
    </lineage>
</organism>
<keyword evidence="3" id="KW-1185">Reference proteome</keyword>
<dbReference type="Pfam" id="PF00144">
    <property type="entry name" value="Beta-lactamase"/>
    <property type="match status" value="1"/>
</dbReference>
<dbReference type="InterPro" id="IPR012338">
    <property type="entry name" value="Beta-lactam/transpept-like"/>
</dbReference>